<feature type="signal peptide" evidence="1">
    <location>
        <begin position="1"/>
        <end position="18"/>
    </location>
</feature>
<dbReference type="Proteomes" id="UP001244011">
    <property type="component" value="Unassembled WGS sequence"/>
</dbReference>
<protein>
    <recommendedName>
        <fullName evidence="4">AA1-like domain-containing protein</fullName>
    </recommendedName>
</protein>
<sequence length="175" mass="18796">MMLWIASLLATAIPLAASFPTYAIPKAFTKSFLVQASCSLPEGFEIHNFQTWTPVEGNDESLVVQFGYVDNSTGINTSCQHNSTSKNVGKPDLAPRYACDDPLAQFIWQNEILTMIETACPGATESLQYEASGSVKPETQCSATSCDYPSGDGTECLAVNTVIQGNFTSLQPSPP</sequence>
<organism evidence="2 3">
    <name type="scientific">Phialemonium atrogriseum</name>
    <dbReference type="NCBI Taxonomy" id="1093897"/>
    <lineage>
        <taxon>Eukaryota</taxon>
        <taxon>Fungi</taxon>
        <taxon>Dikarya</taxon>
        <taxon>Ascomycota</taxon>
        <taxon>Pezizomycotina</taxon>
        <taxon>Sordariomycetes</taxon>
        <taxon>Sordariomycetidae</taxon>
        <taxon>Cephalothecales</taxon>
        <taxon>Cephalothecaceae</taxon>
        <taxon>Phialemonium</taxon>
    </lineage>
</organism>
<dbReference type="GeneID" id="85306892"/>
<accession>A0AAJ0FIM4</accession>
<dbReference type="RefSeq" id="XP_060285964.1">
    <property type="nucleotide sequence ID" value="XM_060423705.1"/>
</dbReference>
<keyword evidence="3" id="KW-1185">Reference proteome</keyword>
<dbReference type="EMBL" id="MU839002">
    <property type="protein sequence ID" value="KAK1769751.1"/>
    <property type="molecule type" value="Genomic_DNA"/>
</dbReference>
<evidence type="ECO:0008006" key="4">
    <source>
        <dbReference type="Google" id="ProtNLM"/>
    </source>
</evidence>
<evidence type="ECO:0000313" key="3">
    <source>
        <dbReference type="Proteomes" id="UP001244011"/>
    </source>
</evidence>
<name>A0AAJ0FIM4_9PEZI</name>
<evidence type="ECO:0000256" key="1">
    <source>
        <dbReference type="SAM" id="SignalP"/>
    </source>
</evidence>
<evidence type="ECO:0000313" key="2">
    <source>
        <dbReference type="EMBL" id="KAK1769751.1"/>
    </source>
</evidence>
<reference evidence="2" key="1">
    <citation type="submission" date="2023-06" db="EMBL/GenBank/DDBJ databases">
        <title>Genome-scale phylogeny and comparative genomics of the fungal order Sordariales.</title>
        <authorList>
            <consortium name="Lawrence Berkeley National Laboratory"/>
            <person name="Hensen N."/>
            <person name="Bonometti L."/>
            <person name="Westerberg I."/>
            <person name="Brannstrom I.O."/>
            <person name="Guillou S."/>
            <person name="Cros-Aarteil S."/>
            <person name="Calhoun S."/>
            <person name="Haridas S."/>
            <person name="Kuo A."/>
            <person name="Mondo S."/>
            <person name="Pangilinan J."/>
            <person name="Riley R."/>
            <person name="Labutti K."/>
            <person name="Andreopoulos B."/>
            <person name="Lipzen A."/>
            <person name="Chen C."/>
            <person name="Yanf M."/>
            <person name="Daum C."/>
            <person name="Ng V."/>
            <person name="Clum A."/>
            <person name="Steindorff A."/>
            <person name="Ohm R."/>
            <person name="Martin F."/>
            <person name="Silar P."/>
            <person name="Natvig D."/>
            <person name="Lalanne C."/>
            <person name="Gautier V."/>
            <person name="Ament-Velasquez S.L."/>
            <person name="Kruys A."/>
            <person name="Hutchinson M.I."/>
            <person name="Powell A.J."/>
            <person name="Barry K."/>
            <person name="Miller A.N."/>
            <person name="Grigoriev I.V."/>
            <person name="Debuchy R."/>
            <person name="Gladieux P."/>
            <person name="Thoren M.H."/>
            <person name="Johannesson H."/>
        </authorList>
    </citation>
    <scope>NUCLEOTIDE SEQUENCE</scope>
    <source>
        <strain evidence="2">8032-3</strain>
    </source>
</reference>
<gene>
    <name evidence="2" type="ORF">QBC33DRAFT_336143</name>
</gene>
<dbReference type="AlphaFoldDB" id="A0AAJ0FIM4"/>
<comment type="caution">
    <text evidence="2">The sequence shown here is derived from an EMBL/GenBank/DDBJ whole genome shotgun (WGS) entry which is preliminary data.</text>
</comment>
<proteinExistence type="predicted"/>
<feature type="chain" id="PRO_5042579280" description="AA1-like domain-containing protein" evidence="1">
    <location>
        <begin position="19"/>
        <end position="175"/>
    </location>
</feature>
<keyword evidence="1" id="KW-0732">Signal</keyword>